<dbReference type="PANTHER" id="PTHR33116">
    <property type="entry name" value="REVERSE TRANSCRIPTASE ZINC-BINDING DOMAIN-CONTAINING PROTEIN-RELATED-RELATED"/>
    <property type="match status" value="1"/>
</dbReference>
<proteinExistence type="predicted"/>
<evidence type="ECO:0000313" key="3">
    <source>
        <dbReference type="EMBL" id="KAG5620342.1"/>
    </source>
</evidence>
<evidence type="ECO:0000256" key="1">
    <source>
        <dbReference type="SAM" id="Coils"/>
    </source>
</evidence>
<organism evidence="3 4">
    <name type="scientific">Solanum commersonii</name>
    <name type="common">Commerson's wild potato</name>
    <name type="synonym">Commerson's nightshade</name>
    <dbReference type="NCBI Taxonomy" id="4109"/>
    <lineage>
        <taxon>Eukaryota</taxon>
        <taxon>Viridiplantae</taxon>
        <taxon>Streptophyta</taxon>
        <taxon>Embryophyta</taxon>
        <taxon>Tracheophyta</taxon>
        <taxon>Spermatophyta</taxon>
        <taxon>Magnoliopsida</taxon>
        <taxon>eudicotyledons</taxon>
        <taxon>Gunneridae</taxon>
        <taxon>Pentapetalae</taxon>
        <taxon>asterids</taxon>
        <taxon>lamiids</taxon>
        <taxon>Solanales</taxon>
        <taxon>Solanaceae</taxon>
        <taxon>Solanoideae</taxon>
        <taxon>Solaneae</taxon>
        <taxon>Solanum</taxon>
    </lineage>
</organism>
<dbReference type="PANTHER" id="PTHR33116:SF67">
    <property type="entry name" value="REVERSE TRANSCRIPTASE"/>
    <property type="match status" value="1"/>
</dbReference>
<keyword evidence="2" id="KW-0812">Transmembrane</keyword>
<keyword evidence="2" id="KW-1133">Transmembrane helix</keyword>
<keyword evidence="4" id="KW-1185">Reference proteome</keyword>
<feature type="coiled-coil region" evidence="1">
    <location>
        <begin position="23"/>
        <end position="57"/>
    </location>
</feature>
<dbReference type="EMBL" id="JACXVP010000002">
    <property type="protein sequence ID" value="KAG5620342.1"/>
    <property type="molecule type" value="Genomic_DNA"/>
</dbReference>
<dbReference type="CDD" id="cd06222">
    <property type="entry name" value="RNase_H_like"/>
    <property type="match status" value="1"/>
</dbReference>
<comment type="caution">
    <text evidence="3">The sequence shown here is derived from an EMBL/GenBank/DDBJ whole genome shotgun (WGS) entry which is preliminary data.</text>
</comment>
<reference evidence="3 4" key="1">
    <citation type="submission" date="2020-09" db="EMBL/GenBank/DDBJ databases">
        <title>De no assembly of potato wild relative species, Solanum commersonii.</title>
        <authorList>
            <person name="Cho K."/>
        </authorList>
    </citation>
    <scope>NUCLEOTIDE SEQUENCE [LARGE SCALE GENOMIC DNA]</scope>
    <source>
        <strain evidence="3">LZ3.2</strain>
        <tissue evidence="3">Leaf</tissue>
    </source>
</reference>
<dbReference type="InterPro" id="IPR044730">
    <property type="entry name" value="RNase_H-like_dom_plant"/>
</dbReference>
<dbReference type="Proteomes" id="UP000824120">
    <property type="component" value="Chromosome 2"/>
</dbReference>
<evidence type="ECO:0000256" key="2">
    <source>
        <dbReference type="SAM" id="Phobius"/>
    </source>
</evidence>
<protein>
    <submittedName>
        <fullName evidence="3">Uncharacterized protein</fullName>
    </submittedName>
</protein>
<evidence type="ECO:0000313" key="4">
    <source>
        <dbReference type="Proteomes" id="UP000824120"/>
    </source>
</evidence>
<gene>
    <name evidence="3" type="ORF">H5410_005560</name>
</gene>
<dbReference type="AlphaFoldDB" id="A0A9J6A6R3"/>
<dbReference type="OrthoDB" id="1743666at2759"/>
<keyword evidence="1" id="KW-0175">Coiled coil</keyword>
<feature type="transmembrane region" description="Helical" evidence="2">
    <location>
        <begin position="593"/>
        <end position="614"/>
    </location>
</feature>
<name>A0A9J6A6R3_SOLCO</name>
<keyword evidence="2" id="KW-0472">Membrane</keyword>
<sequence>MAIEELEPEPDSDCVENEIRASLTSLKFEYIDLEKLNANLKEKNKLLSQKVQQLESWNLSNKIEILKLKETGKEKICDKSKDDHEVKRLKNELCFDREKSTKIRLELTRTKYELEQANKWTKSSIIVSHLGNNHRNIKTGIGFDQSRIDNPLLYIICGNSDSKCAGLSDAMVEMTSVDDASTLGESILGVSKITEEVLEDVPCEGEYFGDPIVEQSSRFRLNLGASSEGETMGDPSVEPRNRLREHVPLTVSIEFKDDSIEIRVVNFGKWTMLIGKNKGDHNSNISNCDLSHINFSGSPFTWWNDRVNGECIFKWMERVVVNQRFSDLYGDTNLQSLARIGSDHSPLLLTCGNSNQNIVSDDVEDIFLQLKLKKKRTKQALPKWSKEKFGDIFNQLAIREEIDDGLGKEIEILDFSHCPVKGRRKRLNINKMMKADGRFYQTCWDIVGLDILKVVYAFFQPIIGILYLLMGMLMDFFTPVEGDQLNHLAYADNTIIFTSADKKSLQLIMETLQLYEAQFGQLINKRKSLFYMFNKTVQAIVQDTTRFIRGSFPLNYLGCPIGHAKKKKDWKGRLLSFGGKPVLINHVLQSIPIYFLFAICPPNVLYMIYIGFLLNSYGIPRRREGLNTGLLGMTYVYQRRKGGRGGGYRLQVVELRGGSQVWKLMLQARDFMNQEIWWEREMTMAYENSNRRGVVENENCQLYQATSIQVPMVQLRPVIKLWCEADCGRCMSTHNMIREINNSLYLFAKSRYPWLKNLPSTWPLIVKLLEEYSPLVYCKVVYWVHALLGRYKCNIDSTSKGNHGPSSTTFCIRNGEGNLIFAEAITIKACYAIVAQVKAFKAGLKYCIENDLLPIIMETDSLISKEMDLFIVVSVLRSSFYVEGKIQEYLSPQLILVEVFVGSWLQAPRFVV</sequence>
<accession>A0A9J6A6R3</accession>